<dbReference type="Proteomes" id="UP000706172">
    <property type="component" value="Unassembled WGS sequence"/>
</dbReference>
<dbReference type="Pfam" id="PF13175">
    <property type="entry name" value="AAA_15"/>
    <property type="match status" value="1"/>
</dbReference>
<feature type="domain" description="Endonuclease GajA/Old nuclease/RecF-like AAA" evidence="1">
    <location>
        <begin position="1"/>
        <end position="60"/>
    </location>
</feature>
<evidence type="ECO:0000259" key="1">
    <source>
        <dbReference type="Pfam" id="PF13175"/>
    </source>
</evidence>
<accession>A0A931G9E4</accession>
<evidence type="ECO:0000313" key="3">
    <source>
        <dbReference type="Proteomes" id="UP000706172"/>
    </source>
</evidence>
<protein>
    <submittedName>
        <fullName evidence="2">AAA family ATPase</fullName>
    </submittedName>
</protein>
<evidence type="ECO:0000313" key="2">
    <source>
        <dbReference type="EMBL" id="MBG0780300.1"/>
    </source>
</evidence>
<sequence>MITRIDLAFFKCFELLKLPLTELTLLSGANASGKSSLLQALVLLHQTIREHEWSTRLMLNGNTLRLGTVLDVVDKIHGRHVFTIAIEADGHEYRWTFSGDRSEMSMDVVDMEIDGKKMDSLPRLKCLLPETCHSEATDMAERLRAMTYITAERIE</sequence>
<dbReference type="InterPro" id="IPR041685">
    <property type="entry name" value="AAA_GajA/Old/RecF-like"/>
</dbReference>
<name>A0A931G9E4_9BACT</name>
<proteinExistence type="predicted"/>
<organism evidence="2 3">
    <name type="scientific">Desulfotignum balticum</name>
    <dbReference type="NCBI Taxonomy" id="115781"/>
    <lineage>
        <taxon>Bacteria</taxon>
        <taxon>Pseudomonadati</taxon>
        <taxon>Thermodesulfobacteriota</taxon>
        <taxon>Desulfobacteria</taxon>
        <taxon>Desulfobacterales</taxon>
        <taxon>Desulfobacteraceae</taxon>
        <taxon>Desulfotignum</taxon>
    </lineage>
</organism>
<gene>
    <name evidence="2" type="ORF">H0S81_10300</name>
</gene>
<dbReference type="AlphaFoldDB" id="A0A931G9E4"/>
<feature type="non-terminal residue" evidence="2">
    <location>
        <position position="155"/>
    </location>
</feature>
<dbReference type="EMBL" id="JACCQK010000665">
    <property type="protein sequence ID" value="MBG0780300.1"/>
    <property type="molecule type" value="Genomic_DNA"/>
</dbReference>
<dbReference type="Gene3D" id="3.40.50.300">
    <property type="entry name" value="P-loop containing nucleotide triphosphate hydrolases"/>
    <property type="match status" value="1"/>
</dbReference>
<comment type="caution">
    <text evidence="2">The sequence shown here is derived from an EMBL/GenBank/DDBJ whole genome shotgun (WGS) entry which is preliminary data.</text>
</comment>
<dbReference type="InterPro" id="IPR027417">
    <property type="entry name" value="P-loop_NTPase"/>
</dbReference>
<reference evidence="2" key="1">
    <citation type="submission" date="2020-07" db="EMBL/GenBank/DDBJ databases">
        <title>Severe corrosion of carbon steel in oil field produced water can be linked to methanogenic archaea containing a special type of NiFe hydrogenase.</title>
        <authorList>
            <person name="Lahme S."/>
            <person name="Mand J."/>
            <person name="Longwell J."/>
            <person name="Smith R."/>
            <person name="Enning D."/>
        </authorList>
    </citation>
    <scope>NUCLEOTIDE SEQUENCE</scope>
    <source>
        <strain evidence="2">MIC098Bin6</strain>
    </source>
</reference>
<dbReference type="SUPFAM" id="SSF52540">
    <property type="entry name" value="P-loop containing nucleoside triphosphate hydrolases"/>
    <property type="match status" value="1"/>
</dbReference>